<dbReference type="AlphaFoldDB" id="H9UFZ5"/>
<evidence type="ECO:0000313" key="1">
    <source>
        <dbReference type="EMBL" id="AFG36438.1"/>
    </source>
</evidence>
<protein>
    <submittedName>
        <fullName evidence="1">Uncharacterized protein</fullName>
    </submittedName>
</protein>
<dbReference type="PATRIC" id="fig|889378.3.peg.336"/>
<organism evidence="1 2">
    <name type="scientific">Spirochaeta africana (strain ATCC 700263 / DSM 8902 / Z-7692)</name>
    <dbReference type="NCBI Taxonomy" id="889378"/>
    <lineage>
        <taxon>Bacteria</taxon>
        <taxon>Pseudomonadati</taxon>
        <taxon>Spirochaetota</taxon>
        <taxon>Spirochaetia</taxon>
        <taxon>Spirochaetales</taxon>
        <taxon>Spirochaetaceae</taxon>
        <taxon>Spirochaeta</taxon>
    </lineage>
</organism>
<dbReference type="EMBL" id="CP003282">
    <property type="protein sequence ID" value="AFG36438.1"/>
    <property type="molecule type" value="Genomic_DNA"/>
</dbReference>
<sequence>MLSREYQQQIIGITQHHLQQVAAETRQAFADACPAPVPGLEIYDGLQTLYGMDAVHRLTVFFVGLFSGEMDSGSIAVTQEEFDALGWLVSNFGDQLPDGQSLQELYDALAKAGPAQGN</sequence>
<evidence type="ECO:0000313" key="2">
    <source>
        <dbReference type="Proteomes" id="UP000007383"/>
    </source>
</evidence>
<dbReference type="Proteomes" id="UP000007383">
    <property type="component" value="Chromosome"/>
</dbReference>
<proteinExistence type="predicted"/>
<dbReference type="HOGENOM" id="CLU_2071643_0_0_12"/>
<keyword evidence="2" id="KW-1185">Reference proteome</keyword>
<accession>H9UFZ5</accession>
<name>H9UFZ5_SPIAZ</name>
<dbReference type="KEGG" id="sfc:Spiaf_0332"/>
<dbReference type="STRING" id="889378.Spiaf_0332"/>
<dbReference type="RefSeq" id="WP_014454436.1">
    <property type="nucleotide sequence ID" value="NC_017098.1"/>
</dbReference>
<gene>
    <name evidence="1" type="ordered locus">Spiaf_0332</name>
</gene>
<reference evidence="2" key="1">
    <citation type="journal article" date="2013" name="Stand. Genomic Sci.">
        <title>Complete genome sequence of the halophilic bacterium Spirochaeta africana type strain (Z-7692(T)) from the alkaline Lake Magadi in the East African Rift.</title>
        <authorList>
            <person name="Liolos K."/>
            <person name="Abt B."/>
            <person name="Scheuner C."/>
            <person name="Teshima H."/>
            <person name="Held B."/>
            <person name="Lapidus A."/>
            <person name="Nolan M."/>
            <person name="Lucas S."/>
            <person name="Deshpande S."/>
            <person name="Cheng J.F."/>
            <person name="Tapia R."/>
            <person name="Goodwin L.A."/>
            <person name="Pitluck S."/>
            <person name="Pagani I."/>
            <person name="Ivanova N."/>
            <person name="Mavromatis K."/>
            <person name="Mikhailova N."/>
            <person name="Huntemann M."/>
            <person name="Pati A."/>
            <person name="Chen A."/>
            <person name="Palaniappan K."/>
            <person name="Land M."/>
            <person name="Rohde M."/>
            <person name="Tindall B.J."/>
            <person name="Detter J.C."/>
            <person name="Goker M."/>
            <person name="Bristow J."/>
            <person name="Eisen J.A."/>
            <person name="Markowitz V."/>
            <person name="Hugenholtz P."/>
            <person name="Woyke T."/>
            <person name="Klenk H.P."/>
            <person name="Kyrpides N.C."/>
        </authorList>
    </citation>
    <scope>NUCLEOTIDE SEQUENCE</scope>
    <source>
        <strain evidence="2">ATCC 700263 / DSM 8902 / Z-7692</strain>
    </source>
</reference>